<feature type="domain" description="ABC transporter" evidence="9">
    <location>
        <begin position="357"/>
        <end position="591"/>
    </location>
</feature>
<dbReference type="Gene3D" id="1.20.1560.10">
    <property type="entry name" value="ABC transporter type 1, transmembrane domain"/>
    <property type="match status" value="1"/>
</dbReference>
<dbReference type="CDD" id="cd03247">
    <property type="entry name" value="ABCC_cytochrome_bd"/>
    <property type="match status" value="1"/>
</dbReference>
<evidence type="ECO:0000313" key="11">
    <source>
        <dbReference type="EMBL" id="MDO3679026.1"/>
    </source>
</evidence>
<evidence type="ECO:0000256" key="4">
    <source>
        <dbReference type="ARBA" id="ARBA00022840"/>
    </source>
</evidence>
<gene>
    <name evidence="11" type="primary">cydC</name>
    <name evidence="11" type="ORF">Q3C12_18625</name>
</gene>
<reference evidence="11" key="1">
    <citation type="submission" date="2023-07" db="EMBL/GenBank/DDBJ databases">
        <authorList>
            <person name="Aktuganov G."/>
            <person name="Boyko T."/>
            <person name="Delegan Y."/>
            <person name="Galimzianova N."/>
            <person name="Gilvanova E."/>
            <person name="Korobov V."/>
            <person name="Kuzmina L."/>
            <person name="Melentiev A."/>
            <person name="Milman P."/>
            <person name="Ryabova A."/>
            <person name="Stupak E."/>
            <person name="Yasakov T."/>
            <person name="Zharikova N."/>
            <person name="Zhurenko E."/>
        </authorList>
    </citation>
    <scope>NUCLEOTIDE SEQUENCE</scope>
    <source>
        <strain evidence="11">IB-739</strain>
    </source>
</reference>
<protein>
    <submittedName>
        <fullName evidence="11">Thiol reductant ABC exporter subunit CydC</fullName>
    </submittedName>
</protein>
<evidence type="ECO:0000256" key="5">
    <source>
        <dbReference type="ARBA" id="ARBA00022989"/>
    </source>
</evidence>
<keyword evidence="3" id="KW-0547">Nucleotide-binding</keyword>
<evidence type="ECO:0000259" key="10">
    <source>
        <dbReference type="PROSITE" id="PS50929"/>
    </source>
</evidence>
<dbReference type="Pfam" id="PF00005">
    <property type="entry name" value="ABC_tran"/>
    <property type="match status" value="1"/>
</dbReference>
<dbReference type="NCBIfam" id="TIGR02868">
    <property type="entry name" value="CydC"/>
    <property type="match status" value="1"/>
</dbReference>
<dbReference type="InterPro" id="IPR003593">
    <property type="entry name" value="AAA+_ATPase"/>
</dbReference>
<dbReference type="EMBL" id="JAUMKJ010000022">
    <property type="protein sequence ID" value="MDO3679026.1"/>
    <property type="molecule type" value="Genomic_DNA"/>
</dbReference>
<dbReference type="PROSITE" id="PS00211">
    <property type="entry name" value="ABC_TRANSPORTER_1"/>
    <property type="match status" value="1"/>
</dbReference>
<keyword evidence="4" id="KW-0067">ATP-binding</keyword>
<dbReference type="PROSITE" id="PS50893">
    <property type="entry name" value="ABC_TRANSPORTER_2"/>
    <property type="match status" value="1"/>
</dbReference>
<evidence type="ECO:0000256" key="7">
    <source>
        <dbReference type="SAM" id="MobiDB-lite"/>
    </source>
</evidence>
<name>A0ABT8VDG1_9BACL</name>
<feature type="compositionally biased region" description="Gly residues" evidence="7">
    <location>
        <begin position="315"/>
        <end position="329"/>
    </location>
</feature>
<keyword evidence="12" id="KW-1185">Reference proteome</keyword>
<dbReference type="SMART" id="SM00382">
    <property type="entry name" value="AAA"/>
    <property type="match status" value="1"/>
</dbReference>
<dbReference type="InterPro" id="IPR036640">
    <property type="entry name" value="ABC1_TM_sf"/>
</dbReference>
<evidence type="ECO:0000256" key="1">
    <source>
        <dbReference type="ARBA" id="ARBA00004651"/>
    </source>
</evidence>
<dbReference type="RefSeq" id="WP_302879227.1">
    <property type="nucleotide sequence ID" value="NZ_JAUMKJ010000022.1"/>
</dbReference>
<dbReference type="PANTHER" id="PTHR24221:SF653">
    <property type="entry name" value="TRANSPORT ATP-BINDING PROTEIN CYDC"/>
    <property type="match status" value="1"/>
</dbReference>
<feature type="region of interest" description="Disordered" evidence="7">
    <location>
        <begin position="315"/>
        <end position="341"/>
    </location>
</feature>
<feature type="transmembrane region" description="Helical" evidence="8">
    <location>
        <begin position="246"/>
        <end position="264"/>
    </location>
</feature>
<dbReference type="InterPro" id="IPR027417">
    <property type="entry name" value="P-loop_NTPase"/>
</dbReference>
<evidence type="ECO:0000256" key="8">
    <source>
        <dbReference type="SAM" id="Phobius"/>
    </source>
</evidence>
<dbReference type="InterPro" id="IPR017871">
    <property type="entry name" value="ABC_transporter-like_CS"/>
</dbReference>
<dbReference type="PROSITE" id="PS50929">
    <property type="entry name" value="ABC_TM1F"/>
    <property type="match status" value="1"/>
</dbReference>
<feature type="transmembrane region" description="Helical" evidence="8">
    <location>
        <begin position="159"/>
        <end position="181"/>
    </location>
</feature>
<organism evidence="11 12">
    <name type="scientific">Paenibacillus ehimensis</name>
    <dbReference type="NCBI Taxonomy" id="79264"/>
    <lineage>
        <taxon>Bacteria</taxon>
        <taxon>Bacillati</taxon>
        <taxon>Bacillota</taxon>
        <taxon>Bacilli</taxon>
        <taxon>Bacillales</taxon>
        <taxon>Paenibacillaceae</taxon>
        <taxon>Paenibacillus</taxon>
    </lineage>
</organism>
<dbReference type="Gene3D" id="3.40.50.300">
    <property type="entry name" value="P-loop containing nucleotide triphosphate hydrolases"/>
    <property type="match status" value="1"/>
</dbReference>
<evidence type="ECO:0000256" key="6">
    <source>
        <dbReference type="ARBA" id="ARBA00023136"/>
    </source>
</evidence>
<keyword evidence="6 8" id="KW-0472">Membrane</keyword>
<dbReference type="InterPro" id="IPR039421">
    <property type="entry name" value="Type_1_exporter"/>
</dbReference>
<feature type="domain" description="ABC transmembrane type-1" evidence="10">
    <location>
        <begin position="19"/>
        <end position="303"/>
    </location>
</feature>
<evidence type="ECO:0000256" key="2">
    <source>
        <dbReference type="ARBA" id="ARBA00022692"/>
    </source>
</evidence>
<evidence type="ECO:0000313" key="12">
    <source>
        <dbReference type="Proteomes" id="UP001168883"/>
    </source>
</evidence>
<keyword evidence="5 8" id="KW-1133">Transmembrane helix</keyword>
<dbReference type="InterPro" id="IPR011527">
    <property type="entry name" value="ABC1_TM_dom"/>
</dbReference>
<evidence type="ECO:0000256" key="3">
    <source>
        <dbReference type="ARBA" id="ARBA00022741"/>
    </source>
</evidence>
<dbReference type="PROSITE" id="PS51257">
    <property type="entry name" value="PROKAR_LIPOPROTEIN"/>
    <property type="match status" value="1"/>
</dbReference>
<proteinExistence type="predicted"/>
<comment type="caution">
    <text evidence="11">The sequence shown here is derived from an EMBL/GenBank/DDBJ whole genome shotgun (WGS) entry which is preliminary data.</text>
</comment>
<comment type="subcellular location">
    <subcellularLocation>
        <location evidence="1">Cell membrane</location>
        <topology evidence="1">Multi-pass membrane protein</topology>
    </subcellularLocation>
</comment>
<feature type="transmembrane region" description="Helical" evidence="8">
    <location>
        <begin position="14"/>
        <end position="43"/>
    </location>
</feature>
<accession>A0ABT8VDG1</accession>
<dbReference type="SUPFAM" id="SSF90123">
    <property type="entry name" value="ABC transporter transmembrane region"/>
    <property type="match status" value="1"/>
</dbReference>
<sequence length="599" mass="65735">MKREAWLRPESRAFYWRFAAIVALGALTAGCAASLMFTSGYLISKSALRPENILMVYVPIVLVRTFGTSRAVVHYVERLVGHDTILRMISLLRVRLYRLLEPQALFIRSRFRTGDMLGVLADDIEHLQNVYLRIVFPGAAAFVVFVLSVAALGCFDGRFALLTAVYLLILGLLLPAASLAVTRKNHTLLKRQRGGLYRKLTDAVLGMNDWVVSGRAAGFIESYEADEAEMAGLERRTSDWTRRRNAIAQGVVGLMVVSMMYWAGQQAADQRIAATLIAAFVLVVFPVADVFLPLSEAVEKLPQYRESLNRLSGIGGRAGSGGGAQGSSGGETLPRQSGSVPAPVRNEAGAVWATAHIQVDGASYQYEPGNRWETDRVSIDLPQGKKIAVIGRSGAGKSTLLKLIQGALVPTQGQVAINGIPAHSLGDSISGVISVFNQSPHLFDTSVANNIRLGKPEASDEDIRLAAKLVKLDALIESLPAGYRTPMHETGQRFSGGERQRIALARILLQDTPVVLLDEPTVGLDPRTERDLLATIFDTLRDKSLIWVTHHLVGAEQMDEMIFMENGRIEMRGSHAELLERYPRYRNLYRLDRPGEPVL</sequence>
<feature type="transmembrane region" description="Helical" evidence="8">
    <location>
        <begin position="270"/>
        <end position="292"/>
    </location>
</feature>
<dbReference type="PANTHER" id="PTHR24221">
    <property type="entry name" value="ATP-BINDING CASSETTE SUB-FAMILY B"/>
    <property type="match status" value="1"/>
</dbReference>
<dbReference type="Proteomes" id="UP001168883">
    <property type="component" value="Unassembled WGS sequence"/>
</dbReference>
<evidence type="ECO:0000259" key="9">
    <source>
        <dbReference type="PROSITE" id="PS50893"/>
    </source>
</evidence>
<keyword evidence="2 8" id="KW-0812">Transmembrane</keyword>
<dbReference type="InterPro" id="IPR003439">
    <property type="entry name" value="ABC_transporter-like_ATP-bd"/>
</dbReference>
<dbReference type="SUPFAM" id="SSF52540">
    <property type="entry name" value="P-loop containing nucleoside triphosphate hydrolases"/>
    <property type="match status" value="1"/>
</dbReference>
<dbReference type="InterPro" id="IPR014223">
    <property type="entry name" value="ABC_CydC/D"/>
</dbReference>
<feature type="transmembrane region" description="Helical" evidence="8">
    <location>
        <begin position="130"/>
        <end position="153"/>
    </location>
</feature>